<evidence type="ECO:0000256" key="2">
    <source>
        <dbReference type="ARBA" id="ARBA00022676"/>
    </source>
</evidence>
<dbReference type="PANTHER" id="PTHR43685">
    <property type="entry name" value="GLYCOSYLTRANSFERASE"/>
    <property type="match status" value="1"/>
</dbReference>
<dbReference type="Proteomes" id="UP000245678">
    <property type="component" value="Unassembled WGS sequence"/>
</dbReference>
<evidence type="ECO:0000256" key="3">
    <source>
        <dbReference type="ARBA" id="ARBA00022679"/>
    </source>
</evidence>
<evidence type="ECO:0000256" key="1">
    <source>
        <dbReference type="ARBA" id="ARBA00006739"/>
    </source>
</evidence>
<dbReference type="Pfam" id="PF00534">
    <property type="entry name" value="Glycos_transf_1"/>
    <property type="match status" value="1"/>
</dbReference>
<dbReference type="Gene3D" id="3.90.550.10">
    <property type="entry name" value="Spore Coat Polysaccharide Biosynthesis Protein SpsA, Chain A"/>
    <property type="match status" value="1"/>
</dbReference>
<dbReference type="EMBL" id="QGHA01000022">
    <property type="protein sequence ID" value="PWK65394.1"/>
    <property type="molecule type" value="Genomic_DNA"/>
</dbReference>
<evidence type="ECO:0000259" key="5">
    <source>
        <dbReference type="Pfam" id="PF00535"/>
    </source>
</evidence>
<keyword evidence="3 7" id="KW-0808">Transferase</keyword>
<gene>
    <name evidence="7" type="ORF">LX99_05039</name>
</gene>
<evidence type="ECO:0000259" key="6">
    <source>
        <dbReference type="Pfam" id="PF13439"/>
    </source>
</evidence>
<name>A0A316GSU2_9SPHI</name>
<organism evidence="7 8">
    <name type="scientific">Mucilaginibacter oryzae</name>
    <dbReference type="NCBI Taxonomy" id="468058"/>
    <lineage>
        <taxon>Bacteria</taxon>
        <taxon>Pseudomonadati</taxon>
        <taxon>Bacteroidota</taxon>
        <taxon>Sphingobacteriia</taxon>
        <taxon>Sphingobacteriales</taxon>
        <taxon>Sphingobacteriaceae</taxon>
        <taxon>Mucilaginibacter</taxon>
    </lineage>
</organism>
<evidence type="ECO:0000313" key="7">
    <source>
        <dbReference type="EMBL" id="PWK65394.1"/>
    </source>
</evidence>
<dbReference type="AlphaFoldDB" id="A0A316GSU2"/>
<dbReference type="GO" id="GO:0016757">
    <property type="term" value="F:glycosyltransferase activity"/>
    <property type="evidence" value="ECO:0007669"/>
    <property type="project" value="UniProtKB-KW"/>
</dbReference>
<protein>
    <submittedName>
        <fullName evidence="7">Glycosyltransferase involved in cell wall biosynthesis</fullName>
    </submittedName>
</protein>
<accession>A0A316GSU2</accession>
<dbReference type="Pfam" id="PF00535">
    <property type="entry name" value="Glycos_transf_2"/>
    <property type="match status" value="1"/>
</dbReference>
<reference evidence="7 8" key="1">
    <citation type="submission" date="2018-05" db="EMBL/GenBank/DDBJ databases">
        <title>Genomic Encyclopedia of Archaeal and Bacterial Type Strains, Phase II (KMG-II): from individual species to whole genera.</title>
        <authorList>
            <person name="Goeker M."/>
        </authorList>
    </citation>
    <scope>NUCLEOTIDE SEQUENCE [LARGE SCALE GENOMIC DNA]</scope>
    <source>
        <strain evidence="7 8">DSM 19975</strain>
    </source>
</reference>
<dbReference type="InterPro" id="IPR050834">
    <property type="entry name" value="Glycosyltransf_2"/>
</dbReference>
<dbReference type="InterPro" id="IPR028098">
    <property type="entry name" value="Glyco_trans_4-like_N"/>
</dbReference>
<dbReference type="InterPro" id="IPR001173">
    <property type="entry name" value="Glyco_trans_2-like"/>
</dbReference>
<dbReference type="SUPFAM" id="SSF53756">
    <property type="entry name" value="UDP-Glycosyltransferase/glycogen phosphorylase"/>
    <property type="match status" value="1"/>
</dbReference>
<comment type="similarity">
    <text evidence="1">Belongs to the glycosyltransferase 2 family.</text>
</comment>
<keyword evidence="2" id="KW-0328">Glycosyltransferase</keyword>
<feature type="domain" description="Glycosyltransferase subfamily 4-like N-terminal" evidence="6">
    <location>
        <begin position="23"/>
        <end position="209"/>
    </location>
</feature>
<dbReference type="RefSeq" id="WP_109611000.1">
    <property type="nucleotide sequence ID" value="NZ_QGHA01000022.1"/>
</dbReference>
<comment type="caution">
    <text evidence="7">The sequence shown here is derived from an EMBL/GenBank/DDBJ whole genome shotgun (WGS) entry which is preliminary data.</text>
</comment>
<evidence type="ECO:0000259" key="4">
    <source>
        <dbReference type="Pfam" id="PF00534"/>
    </source>
</evidence>
<keyword evidence="8" id="KW-1185">Reference proteome</keyword>
<dbReference type="CDD" id="cd03801">
    <property type="entry name" value="GT4_PimA-like"/>
    <property type="match status" value="1"/>
</dbReference>
<dbReference type="SUPFAM" id="SSF53448">
    <property type="entry name" value="Nucleotide-diphospho-sugar transferases"/>
    <property type="match status" value="1"/>
</dbReference>
<evidence type="ECO:0000313" key="8">
    <source>
        <dbReference type="Proteomes" id="UP000245678"/>
    </source>
</evidence>
<feature type="domain" description="Glycosyltransferase 2-like" evidence="5">
    <location>
        <begin position="438"/>
        <end position="593"/>
    </location>
</feature>
<dbReference type="PANTHER" id="PTHR43685:SF5">
    <property type="entry name" value="GLYCOSYLTRANSFERASE EPSE-RELATED"/>
    <property type="match status" value="1"/>
</dbReference>
<dbReference type="Pfam" id="PF13439">
    <property type="entry name" value="Glyco_transf_4"/>
    <property type="match status" value="1"/>
</dbReference>
<dbReference type="Gene3D" id="3.40.50.2000">
    <property type="entry name" value="Glycogen Phosphorylase B"/>
    <property type="match status" value="2"/>
</dbReference>
<dbReference type="InterPro" id="IPR001296">
    <property type="entry name" value="Glyco_trans_1"/>
</dbReference>
<proteinExistence type="inferred from homology"/>
<feature type="domain" description="Glycosyl transferase family 1" evidence="4">
    <location>
        <begin position="219"/>
        <end position="393"/>
    </location>
</feature>
<sequence>MLENKSTPINLYIIDYYKEKKDNGLNTYVAELGRAFEKIDDIALTYVWVESNNPEISVENGNRADHIFVPRFRRTADNKNQSDAYLTTVLEKHIDVKENVLIHLNWINHCSLAWHIRQKIKCKIVLTKHCVPWRDLVTVNYREFYRLDDAFNKKKKVPLNLLQLHQEEINYEFVDHIITVTDYARENLELLFNVKPEKITVIYNGIDLKVSQRTEKLRAKLRRQYGFGQHEQIVIFAHVLHARKGIVDLVKIFEEFLKDRTVHQTRLIIAGNGDGTRIAETAKRYWANITLTGNLSKSTLYDFYQLADVGIVPSFAEQCSYTAIEMMRFGLPIIVSEVEGLKEIVPLDCGLRIKVDFRKDGVTLNSKDLRQKLAFLLKDKEAAKQLSVNARKHASEAFSLEQMINNTLAVFREVSASEVRKQQEQPIDIPKQNTPFVSVLMPCYNAAAYLRACMDSILNQSYSNFELLIIDDGSTDNTLEILKSYSDKRIRLLVNKENKGIAHTLNKGLKIIKGKYLARMDADDIMSPNRLALQVNFLEKNPKYGMVGAWHEIIDGYGMVIKRLQRPVESKHLKLQLYFNNPFIHPLVMMRTELAKQLRYDPKFLLCEDYDLWTRISAVTEVANLPQYLLQYRVHNKNISSSDEKTIKQNVLNLLSRELDKLNISYTPKELVMHGAISFSYGSNYFNTQEKGKLLSDWLNKVFSSPKFTETFSQGQLNKFKRGIIQNQYGFPIK</sequence>
<dbReference type="InterPro" id="IPR029044">
    <property type="entry name" value="Nucleotide-diphossugar_trans"/>
</dbReference>